<dbReference type="InterPro" id="IPR016181">
    <property type="entry name" value="Acyl_CoA_acyltransferase"/>
</dbReference>
<dbReference type="Gene3D" id="3.40.630.30">
    <property type="match status" value="1"/>
</dbReference>
<dbReference type="CDD" id="cd04301">
    <property type="entry name" value="NAT_SF"/>
    <property type="match status" value="1"/>
</dbReference>
<dbReference type="SUPFAM" id="SSF55729">
    <property type="entry name" value="Acyl-CoA N-acyltransferases (Nat)"/>
    <property type="match status" value="1"/>
</dbReference>
<keyword evidence="2" id="KW-0012">Acyltransferase</keyword>
<evidence type="ECO:0000256" key="2">
    <source>
        <dbReference type="ARBA" id="ARBA00023315"/>
    </source>
</evidence>
<dbReference type="InterPro" id="IPR050832">
    <property type="entry name" value="Bact_Acetyltransf"/>
</dbReference>
<sequence>MSNNVEAPVLMIRECELRDAEAVTGLMREVSYPTTANVMKERIECLESNPNACMLVAEVDEQIIGVIGLQCVQSHAYPEPAAQITSLIVGQEHRGGGIGRRLMARAEDWGRQQGGKQLFVTGANREVTSTTFSFYEHIGFQKRGYRFSKVLL</sequence>
<gene>
    <name evidence="4" type="ORF">AMS66_10560</name>
</gene>
<dbReference type="PROSITE" id="PS51186">
    <property type="entry name" value="GNAT"/>
    <property type="match status" value="1"/>
</dbReference>
<evidence type="ECO:0000313" key="4">
    <source>
        <dbReference type="EMBL" id="KOY16314.1"/>
    </source>
</evidence>
<evidence type="ECO:0000259" key="3">
    <source>
        <dbReference type="PROSITE" id="PS51186"/>
    </source>
</evidence>
<proteinExistence type="predicted"/>
<reference evidence="4 5" key="1">
    <citation type="submission" date="2015-08" db="EMBL/GenBank/DDBJ databases">
        <title>Draft genome sequence of cellulolytic and xylanolytic Paenibacillus sp. A59, isolated from a decaying forest soil from Patagonia, Argentina.</title>
        <authorList>
            <person name="Ghio S."/>
            <person name="Caceres A.M."/>
            <person name="Talia P."/>
            <person name="Grasso D."/>
            <person name="Campos E."/>
        </authorList>
    </citation>
    <scope>NUCLEOTIDE SEQUENCE [LARGE SCALE GENOMIC DNA]</scope>
    <source>
        <strain evidence="4 5">A59</strain>
    </source>
</reference>
<dbReference type="PANTHER" id="PTHR43877:SF2">
    <property type="entry name" value="AMINOALKYLPHOSPHONATE N-ACETYLTRANSFERASE-RELATED"/>
    <property type="match status" value="1"/>
</dbReference>
<dbReference type="AlphaFoldDB" id="A0A0N0C4V3"/>
<keyword evidence="1 4" id="KW-0808">Transferase</keyword>
<organism evidence="4 5">
    <name type="scientific">Paenibacillus xylanivorans</name>
    <dbReference type="NCBI Taxonomy" id="1705561"/>
    <lineage>
        <taxon>Bacteria</taxon>
        <taxon>Bacillati</taxon>
        <taxon>Bacillota</taxon>
        <taxon>Bacilli</taxon>
        <taxon>Bacillales</taxon>
        <taxon>Paenibacillaceae</taxon>
        <taxon>Paenibacillus</taxon>
    </lineage>
</organism>
<comment type="caution">
    <text evidence="4">The sequence shown here is derived from an EMBL/GenBank/DDBJ whole genome shotgun (WGS) entry which is preliminary data.</text>
</comment>
<accession>A0A0N0C4V3</accession>
<dbReference type="RefSeq" id="WP_053780751.1">
    <property type="nucleotide sequence ID" value="NZ_LITU01000053.1"/>
</dbReference>
<dbReference type="OrthoDB" id="9797826at2"/>
<dbReference type="GO" id="GO:0016747">
    <property type="term" value="F:acyltransferase activity, transferring groups other than amino-acyl groups"/>
    <property type="evidence" value="ECO:0007669"/>
    <property type="project" value="InterPro"/>
</dbReference>
<dbReference type="EMBL" id="LITU01000053">
    <property type="protein sequence ID" value="KOY16314.1"/>
    <property type="molecule type" value="Genomic_DNA"/>
</dbReference>
<protein>
    <submittedName>
        <fullName evidence="4">Histone acetyltransferase</fullName>
    </submittedName>
</protein>
<evidence type="ECO:0000256" key="1">
    <source>
        <dbReference type="ARBA" id="ARBA00022679"/>
    </source>
</evidence>
<feature type="domain" description="N-acetyltransferase" evidence="3">
    <location>
        <begin position="10"/>
        <end position="152"/>
    </location>
</feature>
<dbReference type="PANTHER" id="PTHR43877">
    <property type="entry name" value="AMINOALKYLPHOSPHONATE N-ACETYLTRANSFERASE-RELATED-RELATED"/>
    <property type="match status" value="1"/>
</dbReference>
<keyword evidence="5" id="KW-1185">Reference proteome</keyword>
<dbReference type="PATRIC" id="fig|1705561.3.peg.1969"/>
<dbReference type="Pfam" id="PF00583">
    <property type="entry name" value="Acetyltransf_1"/>
    <property type="match status" value="1"/>
</dbReference>
<dbReference type="Proteomes" id="UP000037688">
    <property type="component" value="Unassembled WGS sequence"/>
</dbReference>
<dbReference type="InterPro" id="IPR000182">
    <property type="entry name" value="GNAT_dom"/>
</dbReference>
<evidence type="ECO:0000313" key="5">
    <source>
        <dbReference type="Proteomes" id="UP000037688"/>
    </source>
</evidence>
<name>A0A0N0C4V3_9BACL</name>